<evidence type="ECO:0000256" key="3">
    <source>
        <dbReference type="ARBA" id="ARBA00022827"/>
    </source>
</evidence>
<organism evidence="7 8">
    <name type="scientific">Actinoallomurus vinaceus</name>
    <dbReference type="NCBI Taxonomy" id="1080074"/>
    <lineage>
        <taxon>Bacteria</taxon>
        <taxon>Bacillati</taxon>
        <taxon>Actinomycetota</taxon>
        <taxon>Actinomycetes</taxon>
        <taxon>Streptosporangiales</taxon>
        <taxon>Thermomonosporaceae</taxon>
        <taxon>Actinoallomurus</taxon>
    </lineage>
</organism>
<dbReference type="PRINTS" id="PR00420">
    <property type="entry name" value="RNGMNOXGNASE"/>
</dbReference>
<keyword evidence="5" id="KW-1133">Transmembrane helix</keyword>
<evidence type="ECO:0000256" key="5">
    <source>
        <dbReference type="SAM" id="Phobius"/>
    </source>
</evidence>
<dbReference type="InterPro" id="IPR036188">
    <property type="entry name" value="FAD/NAD-bd_sf"/>
</dbReference>
<keyword evidence="5" id="KW-0812">Transmembrane</keyword>
<keyword evidence="2" id="KW-0285">Flavoprotein</keyword>
<gene>
    <name evidence="7" type="ORF">GCM10023196_077690</name>
</gene>
<reference evidence="8" key="1">
    <citation type="journal article" date="2019" name="Int. J. Syst. Evol. Microbiol.">
        <title>The Global Catalogue of Microorganisms (GCM) 10K type strain sequencing project: providing services to taxonomists for standard genome sequencing and annotation.</title>
        <authorList>
            <consortium name="The Broad Institute Genomics Platform"/>
            <consortium name="The Broad Institute Genome Sequencing Center for Infectious Disease"/>
            <person name="Wu L."/>
            <person name="Ma J."/>
        </authorList>
    </citation>
    <scope>NUCLEOTIDE SEQUENCE [LARGE SCALE GENOMIC DNA]</scope>
    <source>
        <strain evidence="8">JCM 17939</strain>
    </source>
</reference>
<evidence type="ECO:0000259" key="6">
    <source>
        <dbReference type="Pfam" id="PF01494"/>
    </source>
</evidence>
<name>A0ABP8UMG3_9ACTN</name>
<feature type="transmembrane region" description="Helical" evidence="5">
    <location>
        <begin position="12"/>
        <end position="32"/>
    </location>
</feature>
<dbReference type="Pfam" id="PF01494">
    <property type="entry name" value="FAD_binding_3"/>
    <property type="match status" value="1"/>
</dbReference>
<comment type="cofactor">
    <cofactor evidence="1">
        <name>FAD</name>
        <dbReference type="ChEBI" id="CHEBI:57692"/>
    </cofactor>
</comment>
<keyword evidence="8" id="KW-1185">Reference proteome</keyword>
<sequence length="532" mass="57041">MNVDSRTPEEHAAVLIVGGSIVGASAALFLAARGITPVLVEKHPAVSTRLRAKLFYPRTMEAYRSVGADQDVYAVQRALPPADHAAVVTSLAGPEVRRWRLPAAEDFSDVSPCPSALVKQADLEEVVRAHARAAGADLRFGHRFLHLRRHDDHVVAHLLDPAGEPYTVEAGYLLAADGNGSAIREGLGIGRGGSEAVSHVMEIGFAADLRRILDGRRLALARTDLPERAFISWNTAYDRGAVSVTYDPAAIDPAIVFDAERCREVVSHALGLPASRVAITGTRPWQMGGWVADSYRAGRVLLLGDAAHVTPPTGGFGANTGIQDAWNLTTKLVSVLRGDADPRLLDDYEPERRAVARLTVEQALLRVRDRTRAWDRPLLSEAAVAIGYRYRMPGDDPAGPALPEADEPGRWHGEPGTRLPHLPLADGVSTLDLVRDGRYLLLAGAEGHPWVRAARELDPPGAFLDVALLPREDGSGTVRPADACGIGDHGALLVRPDHVIAWRAPRAAPNATAALTEARIPSRLRSGALTSP</sequence>
<evidence type="ECO:0000256" key="4">
    <source>
        <dbReference type="SAM" id="MobiDB-lite"/>
    </source>
</evidence>
<evidence type="ECO:0000313" key="8">
    <source>
        <dbReference type="Proteomes" id="UP001501442"/>
    </source>
</evidence>
<accession>A0ABP8UMG3</accession>
<dbReference type="EMBL" id="BAABHK010000014">
    <property type="protein sequence ID" value="GAA4634790.1"/>
    <property type="molecule type" value="Genomic_DNA"/>
</dbReference>
<evidence type="ECO:0000256" key="1">
    <source>
        <dbReference type="ARBA" id="ARBA00001974"/>
    </source>
</evidence>
<dbReference type="RefSeq" id="WP_345437760.1">
    <property type="nucleotide sequence ID" value="NZ_BAABHK010000014.1"/>
</dbReference>
<dbReference type="Gene3D" id="3.30.9.10">
    <property type="entry name" value="D-Amino Acid Oxidase, subunit A, domain 2"/>
    <property type="match status" value="1"/>
</dbReference>
<dbReference type="PANTHER" id="PTHR43004:SF19">
    <property type="entry name" value="BINDING MONOOXYGENASE, PUTATIVE (JCVI)-RELATED"/>
    <property type="match status" value="1"/>
</dbReference>
<feature type="domain" description="FAD-binding" evidence="6">
    <location>
        <begin position="12"/>
        <end position="362"/>
    </location>
</feature>
<dbReference type="InterPro" id="IPR050641">
    <property type="entry name" value="RIFMO-like"/>
</dbReference>
<dbReference type="InterPro" id="IPR002938">
    <property type="entry name" value="FAD-bd"/>
</dbReference>
<dbReference type="Pfam" id="PF21274">
    <property type="entry name" value="Rng_hyd_C"/>
    <property type="match status" value="1"/>
</dbReference>
<protein>
    <submittedName>
        <fullName evidence="7">FAD-dependent oxidoreductase</fullName>
    </submittedName>
</protein>
<dbReference type="Gene3D" id="3.40.30.120">
    <property type="match status" value="1"/>
</dbReference>
<proteinExistence type="predicted"/>
<evidence type="ECO:0000256" key="2">
    <source>
        <dbReference type="ARBA" id="ARBA00022630"/>
    </source>
</evidence>
<dbReference type="Proteomes" id="UP001501442">
    <property type="component" value="Unassembled WGS sequence"/>
</dbReference>
<evidence type="ECO:0000313" key="7">
    <source>
        <dbReference type="EMBL" id="GAA4634790.1"/>
    </source>
</evidence>
<dbReference type="SUPFAM" id="SSF51905">
    <property type="entry name" value="FAD/NAD(P)-binding domain"/>
    <property type="match status" value="1"/>
</dbReference>
<dbReference type="Gene3D" id="3.50.50.60">
    <property type="entry name" value="FAD/NAD(P)-binding domain"/>
    <property type="match status" value="1"/>
</dbReference>
<keyword evidence="5" id="KW-0472">Membrane</keyword>
<comment type="caution">
    <text evidence="7">The sequence shown here is derived from an EMBL/GenBank/DDBJ whole genome shotgun (WGS) entry which is preliminary data.</text>
</comment>
<dbReference type="PANTHER" id="PTHR43004">
    <property type="entry name" value="TRK SYSTEM POTASSIUM UPTAKE PROTEIN"/>
    <property type="match status" value="1"/>
</dbReference>
<feature type="region of interest" description="Disordered" evidence="4">
    <location>
        <begin position="397"/>
        <end position="418"/>
    </location>
</feature>
<keyword evidence="3" id="KW-0274">FAD</keyword>